<dbReference type="EMBL" id="DTAD01000055">
    <property type="protein sequence ID" value="HGN90500.1"/>
    <property type="molecule type" value="Genomic_DNA"/>
</dbReference>
<feature type="transmembrane region" description="Helical" evidence="1">
    <location>
        <begin position="36"/>
        <end position="54"/>
    </location>
</feature>
<evidence type="ECO:0000313" key="2">
    <source>
        <dbReference type="EMBL" id="HGL41658.1"/>
    </source>
</evidence>
<gene>
    <name evidence="4" type="ORF">ENM30_02440</name>
    <name evidence="3" type="ORF">ENT82_05170</name>
    <name evidence="2" type="ORF">ENU43_08365</name>
</gene>
<accession>A0A7C4E1F9</accession>
<proteinExistence type="predicted"/>
<keyword evidence="1" id="KW-0472">Membrane</keyword>
<name>A0A7C4E1F9_CALS0</name>
<dbReference type="AlphaFoldDB" id="A0A7C4E1F9"/>
<evidence type="ECO:0000256" key="1">
    <source>
        <dbReference type="SAM" id="Phobius"/>
    </source>
</evidence>
<sequence length="74" mass="8525">MKKYQTTSVVAAILVHFFIFITAIVVIVVLKQPLPVFIATHVTLQLLTIFNALFGHRLYRKYLLAKRTNRVIVN</sequence>
<comment type="caution">
    <text evidence="3">The sequence shown here is derived from an EMBL/GenBank/DDBJ whole genome shotgun (WGS) entry which is preliminary data.</text>
</comment>
<organism evidence="3">
    <name type="scientific">Caldiarchaeum subterraneum</name>
    <dbReference type="NCBI Taxonomy" id="311458"/>
    <lineage>
        <taxon>Archaea</taxon>
        <taxon>Nitrososphaerota</taxon>
        <taxon>Candidatus Caldarchaeales</taxon>
        <taxon>Candidatus Caldarchaeaceae</taxon>
        <taxon>Candidatus Caldarchaeum</taxon>
    </lineage>
</organism>
<reference evidence="3" key="1">
    <citation type="journal article" date="2020" name="mSystems">
        <title>Genome- and Community-Level Interaction Insights into Carbon Utilization and Element Cycling Functions of Hydrothermarchaeota in Hydrothermal Sediment.</title>
        <authorList>
            <person name="Zhou Z."/>
            <person name="Liu Y."/>
            <person name="Xu W."/>
            <person name="Pan J."/>
            <person name="Luo Z.H."/>
            <person name="Li M."/>
        </authorList>
    </citation>
    <scope>NUCLEOTIDE SEQUENCE [LARGE SCALE GENOMIC DNA]</scope>
    <source>
        <strain evidence="4">SpSt-1073</strain>
        <strain evidence="3">SpSt-613</strain>
        <strain evidence="2">SpSt-669</strain>
    </source>
</reference>
<keyword evidence="1" id="KW-0812">Transmembrane</keyword>
<protein>
    <submittedName>
        <fullName evidence="3">Uncharacterized protein</fullName>
    </submittedName>
</protein>
<feature type="transmembrane region" description="Helical" evidence="1">
    <location>
        <begin position="9"/>
        <end position="30"/>
    </location>
</feature>
<dbReference type="EMBL" id="DRXG01000048">
    <property type="protein sequence ID" value="HHN52153.1"/>
    <property type="molecule type" value="Genomic_DNA"/>
</dbReference>
<keyword evidence="1" id="KW-1133">Transmembrane helix</keyword>
<dbReference type="EMBL" id="DTCM01000102">
    <property type="protein sequence ID" value="HGL41658.1"/>
    <property type="molecule type" value="Genomic_DNA"/>
</dbReference>
<evidence type="ECO:0000313" key="4">
    <source>
        <dbReference type="EMBL" id="HHN52153.1"/>
    </source>
</evidence>
<evidence type="ECO:0000313" key="3">
    <source>
        <dbReference type="EMBL" id="HGN90500.1"/>
    </source>
</evidence>